<evidence type="ECO:0000313" key="2">
    <source>
        <dbReference type="Proteomes" id="UP000490922"/>
    </source>
</evidence>
<dbReference type="OrthoDB" id="1367991at2"/>
<dbReference type="AlphaFoldDB" id="A0A7J5AG19"/>
<dbReference type="RefSeq" id="WP_151106528.1">
    <property type="nucleotide sequence ID" value="NZ_WAEM01000002.1"/>
</dbReference>
<protein>
    <submittedName>
        <fullName evidence="1">Uncharacterized protein</fullName>
    </submittedName>
</protein>
<proteinExistence type="predicted"/>
<reference evidence="1 2" key="1">
    <citation type="submission" date="2019-09" db="EMBL/GenBank/DDBJ databases">
        <title>Flavobacterium sp. nov., isolated from glacier ice.</title>
        <authorList>
            <person name="Liu Q."/>
        </authorList>
    </citation>
    <scope>NUCLEOTIDE SEQUENCE [LARGE SCALE GENOMIC DNA]</scope>
    <source>
        <strain evidence="1 2">NBRC 112527</strain>
    </source>
</reference>
<organism evidence="1 2">
    <name type="scientific">Flavobacterium luteum</name>
    <dbReference type="NCBI Taxonomy" id="2026654"/>
    <lineage>
        <taxon>Bacteria</taxon>
        <taxon>Pseudomonadati</taxon>
        <taxon>Bacteroidota</taxon>
        <taxon>Flavobacteriia</taxon>
        <taxon>Flavobacteriales</taxon>
        <taxon>Flavobacteriaceae</taxon>
        <taxon>Flavobacterium</taxon>
    </lineage>
</organism>
<name>A0A7J5AG19_9FLAO</name>
<comment type="caution">
    <text evidence="1">The sequence shown here is derived from an EMBL/GenBank/DDBJ whole genome shotgun (WGS) entry which is preliminary data.</text>
</comment>
<accession>A0A7J5AG19</accession>
<evidence type="ECO:0000313" key="1">
    <source>
        <dbReference type="EMBL" id="KAB1156532.1"/>
    </source>
</evidence>
<keyword evidence="2" id="KW-1185">Reference proteome</keyword>
<sequence length="128" mass="14964">MRIVKFILFFIIIGGIVPSYALPYDNINGSFAKNLSSTQYHKFINETNNFKLLDYTYLDIEEEYSSDEDNHDTLEKKAFIKKNTVVLKLYSTHSLYFISNFKDKSFKILLPSYGNSPPIYITQKVLRI</sequence>
<dbReference type="EMBL" id="WAEM01000002">
    <property type="protein sequence ID" value="KAB1156532.1"/>
    <property type="molecule type" value="Genomic_DNA"/>
</dbReference>
<gene>
    <name evidence="1" type="ORF">F6464_04020</name>
</gene>
<dbReference type="Proteomes" id="UP000490922">
    <property type="component" value="Unassembled WGS sequence"/>
</dbReference>